<dbReference type="Pfam" id="PF23562">
    <property type="entry name" value="AMP-binding_C_3"/>
    <property type="match status" value="1"/>
</dbReference>
<dbReference type="PROSITE" id="PS00012">
    <property type="entry name" value="PHOSPHOPANTETHEINE"/>
    <property type="match status" value="1"/>
</dbReference>
<dbReference type="Pfam" id="PF00550">
    <property type="entry name" value="PP-binding"/>
    <property type="match status" value="1"/>
</dbReference>
<accession>A0A6G1GRA5</accession>
<evidence type="ECO:0000259" key="5">
    <source>
        <dbReference type="Pfam" id="PF00550"/>
    </source>
</evidence>
<keyword evidence="2" id="KW-0597">Phosphoprotein</keyword>
<dbReference type="Gene3D" id="3.40.50.12780">
    <property type="entry name" value="N-terminal domain of ligase-like"/>
    <property type="match status" value="1"/>
</dbReference>
<dbReference type="Pfam" id="PF00501">
    <property type="entry name" value="AMP-binding"/>
    <property type="match status" value="1"/>
</dbReference>
<dbReference type="InterPro" id="IPR000873">
    <property type="entry name" value="AMP-dep_synth/lig_dom"/>
</dbReference>
<evidence type="ECO:0000256" key="3">
    <source>
        <dbReference type="SAM" id="MobiDB-lite"/>
    </source>
</evidence>
<dbReference type="InterPro" id="IPR051414">
    <property type="entry name" value="Adenylate-forming_Reductase"/>
</dbReference>
<evidence type="ECO:0000313" key="7">
    <source>
        <dbReference type="EMBL" id="KAF1983330.1"/>
    </source>
</evidence>
<name>A0A6G1GRA5_9PEZI</name>
<dbReference type="EMBL" id="ML977176">
    <property type="protein sequence ID" value="KAF1983330.1"/>
    <property type="molecule type" value="Genomic_DNA"/>
</dbReference>
<feature type="compositionally biased region" description="Pro residues" evidence="3">
    <location>
        <begin position="983"/>
        <end position="1002"/>
    </location>
</feature>
<dbReference type="OrthoDB" id="429813at2759"/>
<evidence type="ECO:0000259" key="6">
    <source>
        <dbReference type="Pfam" id="PF07993"/>
    </source>
</evidence>
<dbReference type="SUPFAM" id="SSF51735">
    <property type="entry name" value="NAD(P)-binding Rossmann-fold domains"/>
    <property type="match status" value="1"/>
</dbReference>
<feature type="region of interest" description="Disordered" evidence="3">
    <location>
        <begin position="976"/>
        <end position="1002"/>
    </location>
</feature>
<dbReference type="Proteomes" id="UP000800041">
    <property type="component" value="Unassembled WGS sequence"/>
</dbReference>
<keyword evidence="1" id="KW-0596">Phosphopantetheine</keyword>
<proteinExistence type="predicted"/>
<dbReference type="InterPro" id="IPR020845">
    <property type="entry name" value="AMP-binding_CS"/>
</dbReference>
<evidence type="ECO:0000259" key="4">
    <source>
        <dbReference type="Pfam" id="PF00501"/>
    </source>
</evidence>
<sequence>MPFVRGELWLPTKNYGPYRPSCIRTLPELVEHNAKHNADYIFCRQVLKKGADLGFRDITHGQLKTAILNCQDWLLGTFEHLERQKLLSNISDFGRPRPVALFMDSDVGLWIHLLALAGLGVPCFGLSARLSPTAIGHLLKESGARGVIASDRLHSTAKEGIVLAGSMDDSIELHAHKSWDVLLGSDSLPAPDGRPVYTPEHFRSDEEPGVFLLHSSGTTGLPKVQPQTHAFLLQFGTIHALDDPQEAENFNFSMLPLYHGFGLVAAGLSMSVGLTVCLPHSAICSAESVIASMALTDARSLMVAPSTLEDLSLLEDRRGIDAMLPLQFVAFGGGPLKMSVGESLAAAGVNLVNHYGASDICSLAPIFAPKPDSNYDWHYFRVRQDLDLDITRLEDSNPDDPRFTLSAFPPGLKGLVTLQDQLACNPNKPDTDFKTVGRNDDWIVLATGEKVLPGLMENTLAESEFCKTALVFGQSRFEVGILVEPKKPLNQDQLDDFKSDIWPIIEQANTKMDAQSQVTSKSAICIVTDGARIPRTDKGTIKRKDAYEEFEKEIDQVYLDLESMTDPSVPALDMNRLEAALKSLIQDRLSWKVPTDAWTDADDLFDLGMDSLQALKLRRLLVSSMPSSPKGSGPSSPVTPITREFVYLNSSVEKLARAIRGQGAEKNGIEEYLDEFTLDSPSSNGHVVLLTGSTGSLGSHLLAHLADLPDVNRIICLDRIPQSNTSDSPLARVVSAAEDKGIKFPTHAISKISALQTNSASPLLGLDHAAYNELAGSITHIIHNAWPVDFKRRLASFKSQFRVLQNLIDLALAASKQSAIPFSSPPRKPSLLFISTIATAAHHTSLTGETIVPEIPMSKESVAEIGYAQAKFVCEKMIERAAAAHGNEMQAKYIRVGQMSGALRSGYWNEKEHFPALVRSSFEVGALPVIKGTLSWLPVDQAAASISDIALCSSSSSGSTVVYHLENPIRQSWHDGATFLPAPELPNPSSPSPTSSTPPKPLPLLPYPTWLSKVRTHAPSSSSPGPSSRNPVLTLLDFFENGFEHMAQGEVVLGMENARAASATLRRVRVVGEEGVERYVGNWRGRGLLG</sequence>
<evidence type="ECO:0000313" key="8">
    <source>
        <dbReference type="Proteomes" id="UP000800041"/>
    </source>
</evidence>
<dbReference type="PROSITE" id="PS00455">
    <property type="entry name" value="AMP_BINDING"/>
    <property type="match status" value="1"/>
</dbReference>
<dbReference type="SUPFAM" id="SSF47336">
    <property type="entry name" value="ACP-like"/>
    <property type="match status" value="1"/>
</dbReference>
<dbReference type="InterPro" id="IPR036736">
    <property type="entry name" value="ACP-like_sf"/>
</dbReference>
<dbReference type="PANTHER" id="PTHR43439">
    <property type="entry name" value="PHENYLACETATE-COENZYME A LIGASE"/>
    <property type="match status" value="1"/>
</dbReference>
<dbReference type="PANTHER" id="PTHR43439:SF2">
    <property type="entry name" value="ENZYME, PUTATIVE (JCVI)-RELATED"/>
    <property type="match status" value="1"/>
</dbReference>
<dbReference type="InterPro" id="IPR013120">
    <property type="entry name" value="FAR_NAD-bd"/>
</dbReference>
<dbReference type="Gene3D" id="3.40.50.720">
    <property type="entry name" value="NAD(P)-binding Rossmann-like Domain"/>
    <property type="match status" value="1"/>
</dbReference>
<dbReference type="InterPro" id="IPR042099">
    <property type="entry name" value="ANL_N_sf"/>
</dbReference>
<keyword evidence="8" id="KW-1185">Reference proteome</keyword>
<evidence type="ECO:0000256" key="2">
    <source>
        <dbReference type="ARBA" id="ARBA00022553"/>
    </source>
</evidence>
<dbReference type="Pfam" id="PF07993">
    <property type="entry name" value="NAD_binding_4"/>
    <property type="match status" value="1"/>
</dbReference>
<dbReference type="InterPro" id="IPR009081">
    <property type="entry name" value="PP-bd_ACP"/>
</dbReference>
<protein>
    <submittedName>
        <fullName evidence="7">Acetyl-CoA synthetase-like protein</fullName>
    </submittedName>
</protein>
<reference evidence="7" key="1">
    <citation type="journal article" date="2020" name="Stud. Mycol.">
        <title>101 Dothideomycetes genomes: a test case for predicting lifestyles and emergence of pathogens.</title>
        <authorList>
            <person name="Haridas S."/>
            <person name="Albert R."/>
            <person name="Binder M."/>
            <person name="Bloem J."/>
            <person name="Labutti K."/>
            <person name="Salamov A."/>
            <person name="Andreopoulos B."/>
            <person name="Baker S."/>
            <person name="Barry K."/>
            <person name="Bills G."/>
            <person name="Bluhm B."/>
            <person name="Cannon C."/>
            <person name="Castanera R."/>
            <person name="Culley D."/>
            <person name="Daum C."/>
            <person name="Ezra D."/>
            <person name="Gonzalez J."/>
            <person name="Henrissat B."/>
            <person name="Kuo A."/>
            <person name="Liang C."/>
            <person name="Lipzen A."/>
            <person name="Lutzoni F."/>
            <person name="Magnuson J."/>
            <person name="Mondo S."/>
            <person name="Nolan M."/>
            <person name="Ohm R."/>
            <person name="Pangilinan J."/>
            <person name="Park H.-J."/>
            <person name="Ramirez L."/>
            <person name="Alfaro M."/>
            <person name="Sun H."/>
            <person name="Tritt A."/>
            <person name="Yoshinaga Y."/>
            <person name="Zwiers L.-H."/>
            <person name="Turgeon B."/>
            <person name="Goodwin S."/>
            <person name="Spatafora J."/>
            <person name="Crous P."/>
            <person name="Grigoriev I."/>
        </authorList>
    </citation>
    <scope>NUCLEOTIDE SEQUENCE</scope>
    <source>
        <strain evidence="7">CBS 113979</strain>
    </source>
</reference>
<gene>
    <name evidence="7" type="ORF">K402DRAFT_338652</name>
</gene>
<dbReference type="InterPro" id="IPR036291">
    <property type="entry name" value="NAD(P)-bd_dom_sf"/>
</dbReference>
<feature type="domain" description="AMP-dependent synthetase/ligase" evidence="4">
    <location>
        <begin position="95"/>
        <end position="367"/>
    </location>
</feature>
<evidence type="ECO:0000256" key="1">
    <source>
        <dbReference type="ARBA" id="ARBA00022450"/>
    </source>
</evidence>
<organism evidence="7 8">
    <name type="scientific">Aulographum hederae CBS 113979</name>
    <dbReference type="NCBI Taxonomy" id="1176131"/>
    <lineage>
        <taxon>Eukaryota</taxon>
        <taxon>Fungi</taxon>
        <taxon>Dikarya</taxon>
        <taxon>Ascomycota</taxon>
        <taxon>Pezizomycotina</taxon>
        <taxon>Dothideomycetes</taxon>
        <taxon>Pleosporomycetidae</taxon>
        <taxon>Aulographales</taxon>
        <taxon>Aulographaceae</taxon>
    </lineage>
</organism>
<dbReference type="AlphaFoldDB" id="A0A6G1GRA5"/>
<feature type="domain" description="Carrier" evidence="5">
    <location>
        <begin position="580"/>
        <end position="621"/>
    </location>
</feature>
<dbReference type="InterPro" id="IPR006162">
    <property type="entry name" value="Ppantetheine_attach_site"/>
</dbReference>
<feature type="domain" description="Thioester reductase (TE)" evidence="6">
    <location>
        <begin position="690"/>
        <end position="945"/>
    </location>
</feature>
<dbReference type="SUPFAM" id="SSF56801">
    <property type="entry name" value="Acetyl-CoA synthetase-like"/>
    <property type="match status" value="1"/>
</dbReference>